<feature type="region of interest" description="Disordered" evidence="1">
    <location>
        <begin position="128"/>
        <end position="354"/>
    </location>
</feature>
<organism evidence="2 3">
    <name type="scientific">Paramarasmius palmivorus</name>
    <dbReference type="NCBI Taxonomy" id="297713"/>
    <lineage>
        <taxon>Eukaryota</taxon>
        <taxon>Fungi</taxon>
        <taxon>Dikarya</taxon>
        <taxon>Basidiomycota</taxon>
        <taxon>Agaricomycotina</taxon>
        <taxon>Agaricomycetes</taxon>
        <taxon>Agaricomycetidae</taxon>
        <taxon>Agaricales</taxon>
        <taxon>Marasmiineae</taxon>
        <taxon>Marasmiaceae</taxon>
        <taxon>Paramarasmius</taxon>
    </lineage>
</organism>
<feature type="compositionally biased region" description="Acidic residues" evidence="1">
    <location>
        <begin position="128"/>
        <end position="144"/>
    </location>
</feature>
<sequence>MDTRQRKIRSQVALLNMEAAAFYLYALSQGFSDVPSDLKVLKMLVERQADVDQPLPKSYSPKKIRGPLHAAMAISPLMLLTGENLQTRPATHAVLMKTWYHLGNQRPLQLRMVEQALGAFIQSIADNIDDEEDGKSQEDEDIGTEADAGNGETQLSDANVVESDQVGNPSQCDADNDRIESNEQKIRENDLEVRDDETSREECSVPDVQADHSRESSPSGAETEDDSGESEVSQGDVPSGMDDDMHVDDENPKTIDENEEEGESELGGDGDGRRSVEDHLDSEEQPEEDISKKGNKKKKKTKEDSDRDDTAQEDQDENHEGTDDSAEGQEEKEDEVTLPPLADHTDRQVNQIST</sequence>
<comment type="caution">
    <text evidence="2">The sequence shown here is derived from an EMBL/GenBank/DDBJ whole genome shotgun (WGS) entry which is preliminary data.</text>
</comment>
<protein>
    <submittedName>
        <fullName evidence="2">Uncharacterized protein</fullName>
    </submittedName>
</protein>
<evidence type="ECO:0000313" key="3">
    <source>
        <dbReference type="Proteomes" id="UP001383192"/>
    </source>
</evidence>
<feature type="compositionally biased region" description="Basic and acidic residues" evidence="1">
    <location>
        <begin position="175"/>
        <end position="215"/>
    </location>
</feature>
<feature type="compositionally biased region" description="Basic and acidic residues" evidence="1">
    <location>
        <begin position="301"/>
        <end position="310"/>
    </location>
</feature>
<feature type="compositionally biased region" description="Acidic residues" evidence="1">
    <location>
        <begin position="257"/>
        <end position="268"/>
    </location>
</feature>
<keyword evidence="3" id="KW-1185">Reference proteome</keyword>
<reference evidence="2 3" key="1">
    <citation type="submission" date="2024-01" db="EMBL/GenBank/DDBJ databases">
        <title>A draft genome for a cacao thread blight-causing isolate of Paramarasmius palmivorus.</title>
        <authorList>
            <person name="Baruah I.K."/>
            <person name="Bukari Y."/>
            <person name="Amoako-Attah I."/>
            <person name="Meinhardt L.W."/>
            <person name="Bailey B.A."/>
            <person name="Cohen S.P."/>
        </authorList>
    </citation>
    <scope>NUCLEOTIDE SEQUENCE [LARGE SCALE GENOMIC DNA]</scope>
    <source>
        <strain evidence="2 3">GH-12</strain>
    </source>
</reference>
<feature type="compositionally biased region" description="Basic and acidic residues" evidence="1">
    <location>
        <begin position="270"/>
        <end position="279"/>
    </location>
</feature>
<accession>A0AAW0CBR9</accession>
<dbReference type="Proteomes" id="UP001383192">
    <property type="component" value="Unassembled WGS sequence"/>
</dbReference>
<feature type="compositionally biased region" description="Acidic residues" evidence="1">
    <location>
        <begin position="311"/>
        <end position="336"/>
    </location>
</feature>
<dbReference type="EMBL" id="JAYKXP010000054">
    <property type="protein sequence ID" value="KAK7035200.1"/>
    <property type="molecule type" value="Genomic_DNA"/>
</dbReference>
<name>A0AAW0CBR9_9AGAR</name>
<evidence type="ECO:0000313" key="2">
    <source>
        <dbReference type="EMBL" id="KAK7035200.1"/>
    </source>
</evidence>
<dbReference type="AlphaFoldDB" id="A0AAW0CBR9"/>
<evidence type="ECO:0000256" key="1">
    <source>
        <dbReference type="SAM" id="MobiDB-lite"/>
    </source>
</evidence>
<gene>
    <name evidence="2" type="ORF">VNI00_011967</name>
</gene>
<proteinExistence type="predicted"/>